<evidence type="ECO:0000256" key="1">
    <source>
        <dbReference type="SAM" id="SignalP"/>
    </source>
</evidence>
<dbReference type="CDD" id="cd05483">
    <property type="entry name" value="retropepsin_like_bacteria"/>
    <property type="match status" value="1"/>
</dbReference>
<accession>A0A4Q2ISR6</accession>
<protein>
    <recommendedName>
        <fullName evidence="4">Peptidase A2 domain-containing protein</fullName>
    </recommendedName>
</protein>
<dbReference type="AlphaFoldDB" id="A0A4Q2ISR6"/>
<evidence type="ECO:0000313" key="3">
    <source>
        <dbReference type="Proteomes" id="UP000292347"/>
    </source>
</evidence>
<dbReference type="InterPro" id="IPR034122">
    <property type="entry name" value="Retropepsin-like_bacterial"/>
</dbReference>
<dbReference type="Pfam" id="PF13650">
    <property type="entry name" value="Asp_protease_2"/>
    <property type="match status" value="1"/>
</dbReference>
<evidence type="ECO:0008006" key="4">
    <source>
        <dbReference type="Google" id="ProtNLM"/>
    </source>
</evidence>
<name>A0A4Q2ISR6_9SPHN</name>
<dbReference type="Proteomes" id="UP000292347">
    <property type="component" value="Unassembled WGS sequence"/>
</dbReference>
<dbReference type="InterPro" id="IPR021109">
    <property type="entry name" value="Peptidase_aspartic_dom_sf"/>
</dbReference>
<comment type="caution">
    <text evidence="2">The sequence shown here is derived from an EMBL/GenBank/DDBJ whole genome shotgun (WGS) entry which is preliminary data.</text>
</comment>
<keyword evidence="1" id="KW-0732">Signal</keyword>
<feature type="chain" id="PRO_5020505612" description="Peptidase A2 domain-containing protein" evidence="1">
    <location>
        <begin position="27"/>
        <end position="427"/>
    </location>
</feature>
<proteinExistence type="predicted"/>
<dbReference type="RefSeq" id="WP_129341667.1">
    <property type="nucleotide sequence ID" value="NZ_JAWDJZ010000001.1"/>
</dbReference>
<gene>
    <name evidence="2" type="ORF">EO081_09210</name>
</gene>
<dbReference type="EMBL" id="SDPT01000002">
    <property type="protein sequence ID" value="RXZ31421.1"/>
    <property type="molecule type" value="Genomic_DNA"/>
</dbReference>
<dbReference type="Gene3D" id="2.40.70.10">
    <property type="entry name" value="Acid Proteases"/>
    <property type="match status" value="2"/>
</dbReference>
<feature type="signal peptide" evidence="1">
    <location>
        <begin position="1"/>
        <end position="26"/>
    </location>
</feature>
<reference evidence="2 3" key="1">
    <citation type="submission" date="2019-01" db="EMBL/GenBank/DDBJ databases">
        <title>Sphingomonas mucosissima sp. nov. and Sphingomonas desiccabilis sp. nov., from biological soil crusts in the Colorado Plateau, USA.</title>
        <authorList>
            <person name="Zhu D."/>
        </authorList>
    </citation>
    <scope>NUCLEOTIDE SEQUENCE [LARGE SCALE GENOMIC DNA]</scope>
    <source>
        <strain evidence="2 3">CP1D</strain>
    </source>
</reference>
<keyword evidence="3" id="KW-1185">Reference proteome</keyword>
<organism evidence="2 3">
    <name type="scientific">Sphingomonas desiccabilis</name>
    <dbReference type="NCBI Taxonomy" id="429134"/>
    <lineage>
        <taxon>Bacteria</taxon>
        <taxon>Pseudomonadati</taxon>
        <taxon>Pseudomonadota</taxon>
        <taxon>Alphaproteobacteria</taxon>
        <taxon>Sphingomonadales</taxon>
        <taxon>Sphingomonadaceae</taxon>
        <taxon>Sphingomonas</taxon>
    </lineage>
</organism>
<dbReference type="SUPFAM" id="SSF50630">
    <property type="entry name" value="Acid proteases"/>
    <property type="match status" value="1"/>
</dbReference>
<dbReference type="OrthoDB" id="7538892at2"/>
<sequence>MSSRTFLALAVAALTTLTAFPPPAAALPVDVALARWDMAEARALVQTMSQGADRCAVEGMIANRENRLGTAARLLRPCLAALERTNSPRAVEAFDTLLDTYRRRGEYTKQYRLIARWLGAHADHKDPRKLADLRAELGTAAVLRDLPRPKATGSRTATVRSYLNVLGTRNVDLTVRGVTLPWMIDTGANYSVVSEGAAQRMKLTVRNAGYQVAGSTGHSVPTRIAAIDTLPIGGVLLQNLVALIVPDAALYIRSPRGDYQIEAILGFPALAQLGRFRIDPDGTLAIDRSAPWLRSGATLYMNQWTPVAEMEIAGRRGLLSIDTGANRTTLYASYADRLVGRAHLSPRKRDTSLGLGGSFEGEVAVEPQLIVKAGAATVIEQDVTIALEGDKAAPILGNLGQSGLTVKGSYTFDFRSMRLLLGQEASD</sequence>
<evidence type="ECO:0000313" key="2">
    <source>
        <dbReference type="EMBL" id="RXZ31421.1"/>
    </source>
</evidence>